<dbReference type="Proteomes" id="UP000261811">
    <property type="component" value="Unassembled WGS sequence"/>
</dbReference>
<keyword evidence="2" id="KW-1133">Transmembrane helix</keyword>
<accession>A0A372JJ33</accession>
<keyword evidence="4" id="KW-1185">Reference proteome</keyword>
<evidence type="ECO:0008006" key="5">
    <source>
        <dbReference type="Google" id="ProtNLM"/>
    </source>
</evidence>
<dbReference type="Pfam" id="PF13560">
    <property type="entry name" value="HTH_31"/>
    <property type="match status" value="1"/>
</dbReference>
<feature type="transmembrane region" description="Helical" evidence="2">
    <location>
        <begin position="173"/>
        <end position="191"/>
    </location>
</feature>
<proteinExistence type="predicted"/>
<protein>
    <recommendedName>
        <fullName evidence="5">XRE family transcriptional regulator</fullName>
    </recommendedName>
</protein>
<evidence type="ECO:0000256" key="1">
    <source>
        <dbReference type="SAM" id="MobiDB-lite"/>
    </source>
</evidence>
<name>A0A372JJ33_9ACTN</name>
<keyword evidence="2" id="KW-0472">Membrane</keyword>
<feature type="region of interest" description="Disordered" evidence="1">
    <location>
        <begin position="109"/>
        <end position="139"/>
    </location>
</feature>
<dbReference type="AlphaFoldDB" id="A0A372JJ33"/>
<evidence type="ECO:0000256" key="2">
    <source>
        <dbReference type="SAM" id="Phobius"/>
    </source>
</evidence>
<evidence type="ECO:0000313" key="3">
    <source>
        <dbReference type="EMBL" id="RFU40032.1"/>
    </source>
</evidence>
<keyword evidence="2" id="KW-0812">Transmembrane</keyword>
<gene>
    <name evidence="3" type="ORF">DZF91_19155</name>
</gene>
<feature type="region of interest" description="Disordered" evidence="1">
    <location>
        <begin position="191"/>
        <end position="215"/>
    </location>
</feature>
<sequence>MRVKMKNQSPAQDCPDPREVKNAEEFVAAMRRLRAWSGLTFRQVERNAADDGVPLPHSTLVTALRRKTLPREELVAAFVRACGCSADTVSLWVTVRRQLAMEQAQAATAAAPPPAASPQSSRTPVPAPTPAPAAVAEAGANVPAAATGRARRVPNGWRLPNAMRFQGARLTSIRWVLLLLAVGTLLAGASAPPVPTAPALRDTAASDPARHTFSGNSRIRSARTNRCLSARRDVDGRIFPMPCAYAFPSRSLQEQPDGSYVIATQHPDLGSGCMGVRRVEVRSGVDDDFCGRKGANTADRFWLVHSTAHPGAFQLRIAHTELCIEAPASAGRPVFLAACASGRLAQAFTIEADPRPGI</sequence>
<comment type="caution">
    <text evidence="3">The sequence shown here is derived from an EMBL/GenBank/DDBJ whole genome shotgun (WGS) entry which is preliminary data.</text>
</comment>
<dbReference type="EMBL" id="QURH01000312">
    <property type="protein sequence ID" value="RFU40032.1"/>
    <property type="molecule type" value="Genomic_DNA"/>
</dbReference>
<organism evidence="3 4">
    <name type="scientific">Actinomadura logoneensis</name>
    <dbReference type="NCBI Taxonomy" id="2293572"/>
    <lineage>
        <taxon>Bacteria</taxon>
        <taxon>Bacillati</taxon>
        <taxon>Actinomycetota</taxon>
        <taxon>Actinomycetes</taxon>
        <taxon>Streptosporangiales</taxon>
        <taxon>Thermomonosporaceae</taxon>
        <taxon>Actinomadura</taxon>
    </lineage>
</organism>
<evidence type="ECO:0000313" key="4">
    <source>
        <dbReference type="Proteomes" id="UP000261811"/>
    </source>
</evidence>
<reference evidence="3 4" key="1">
    <citation type="submission" date="2018-08" db="EMBL/GenBank/DDBJ databases">
        <title>Actinomadura jelena sp. nov., a novel Actinomycete isolated from soil in Chad.</title>
        <authorList>
            <person name="Shi L."/>
        </authorList>
    </citation>
    <scope>NUCLEOTIDE SEQUENCE [LARGE SCALE GENOMIC DNA]</scope>
    <source>
        <strain evidence="3 4">NEAU-G17</strain>
    </source>
</reference>